<evidence type="ECO:0000256" key="3">
    <source>
        <dbReference type="ARBA" id="ARBA00022827"/>
    </source>
</evidence>
<dbReference type="EMBL" id="BAABGT010000030">
    <property type="protein sequence ID" value="GAA4545194.1"/>
    <property type="molecule type" value="Genomic_DNA"/>
</dbReference>
<sequence length="528" mass="55466">MSDFPTPGTSAELPAEVDVVVAGSGAAALTGAYTAAKRGLRVLVLEKTDRLGGTSAYSGAGLWLPGNDVQRRGGVQDSVEAGLEYLRATVGDRTPADLQQAYVRSGPELVAFLERDPAIEFETMPFPDYFEAPGRAKPAGRAICPAPLAGSELGDRLAQLRPTMNADKFGEQVPRDTLTHGQALIARLLLAIDATGNADIRTGCPLESLVKVDGRVVGVRAGGREVRARAGVLVAAGGYECDGDRRQRFHGLPTGDWTAAYPGSNTGDALEALEGVGAGVDLLDEAWWCPATLFPNGRAVFTLGLTAGIFVGPDGTRFGNESLPYDRMGHILLDRIHELGPDVEFWWVFDSRTETPPGIVSPVPDKEELRAAKLWRTADTVEGLATEIGVPAVALRETVDRFNGFAASGTDDDFHRGEDDYDRFFAVGDGPNPALVPLDRGPLHAVRIVLSDLGSKGGARIGTSGEVLDTDGRPIPGLFAAGNSSASVTGHVYPGPGTPLGSGMVFAHRAANAMHAATQQPVSDAARG</sequence>
<name>A0ABP8RSC5_9PSEU</name>
<proteinExistence type="predicted"/>
<reference evidence="7" key="1">
    <citation type="journal article" date="2019" name="Int. J. Syst. Evol. Microbiol.">
        <title>The Global Catalogue of Microorganisms (GCM) 10K type strain sequencing project: providing services to taxonomists for standard genome sequencing and annotation.</title>
        <authorList>
            <consortium name="The Broad Institute Genomics Platform"/>
            <consortium name="The Broad Institute Genome Sequencing Center for Infectious Disease"/>
            <person name="Wu L."/>
            <person name="Ma J."/>
        </authorList>
    </citation>
    <scope>NUCLEOTIDE SEQUENCE [LARGE SCALE GENOMIC DNA]</scope>
    <source>
        <strain evidence="7">JCM 17906</strain>
    </source>
</reference>
<comment type="caution">
    <text evidence="6">The sequence shown here is derived from an EMBL/GenBank/DDBJ whole genome shotgun (WGS) entry which is preliminary data.</text>
</comment>
<dbReference type="InterPro" id="IPR036188">
    <property type="entry name" value="FAD/NAD-bd_sf"/>
</dbReference>
<keyword evidence="7" id="KW-1185">Reference proteome</keyword>
<dbReference type="InterPro" id="IPR027477">
    <property type="entry name" value="Succ_DH/fumarate_Rdtase_cat_sf"/>
</dbReference>
<dbReference type="PANTHER" id="PTHR43400">
    <property type="entry name" value="FUMARATE REDUCTASE"/>
    <property type="match status" value="1"/>
</dbReference>
<evidence type="ECO:0000259" key="5">
    <source>
        <dbReference type="Pfam" id="PF00890"/>
    </source>
</evidence>
<feature type="domain" description="FAD-dependent oxidoreductase 2 FAD-binding" evidence="5">
    <location>
        <begin position="18"/>
        <end position="500"/>
    </location>
</feature>
<evidence type="ECO:0000256" key="2">
    <source>
        <dbReference type="ARBA" id="ARBA00022630"/>
    </source>
</evidence>
<accession>A0ABP8RSC5</accession>
<dbReference type="InterPro" id="IPR050315">
    <property type="entry name" value="FAD-oxidoreductase_2"/>
</dbReference>
<evidence type="ECO:0000256" key="1">
    <source>
        <dbReference type="ARBA" id="ARBA00001974"/>
    </source>
</evidence>
<dbReference type="Gene3D" id="3.50.50.60">
    <property type="entry name" value="FAD/NAD(P)-binding domain"/>
    <property type="match status" value="1"/>
</dbReference>
<dbReference type="Pfam" id="PF00890">
    <property type="entry name" value="FAD_binding_2"/>
    <property type="match status" value="1"/>
</dbReference>
<evidence type="ECO:0000313" key="6">
    <source>
        <dbReference type="EMBL" id="GAA4545194.1"/>
    </source>
</evidence>
<comment type="cofactor">
    <cofactor evidence="1">
        <name>FAD</name>
        <dbReference type="ChEBI" id="CHEBI:57692"/>
    </cofactor>
</comment>
<dbReference type="SUPFAM" id="SSF51905">
    <property type="entry name" value="FAD/NAD(P)-binding domain"/>
    <property type="match status" value="1"/>
</dbReference>
<keyword evidence="3" id="KW-0274">FAD</keyword>
<dbReference type="PANTHER" id="PTHR43400:SF10">
    <property type="entry name" value="3-OXOSTEROID 1-DEHYDROGENASE"/>
    <property type="match status" value="1"/>
</dbReference>
<keyword evidence="2" id="KW-0285">Flavoprotein</keyword>
<evidence type="ECO:0000313" key="7">
    <source>
        <dbReference type="Proteomes" id="UP001501598"/>
    </source>
</evidence>
<dbReference type="InterPro" id="IPR003953">
    <property type="entry name" value="FAD-dep_OxRdtase_2_FAD-bd"/>
</dbReference>
<gene>
    <name evidence="6" type="ORF">GCM10023175_24510</name>
</gene>
<dbReference type="Proteomes" id="UP001501598">
    <property type="component" value="Unassembled WGS sequence"/>
</dbReference>
<keyword evidence="4" id="KW-0560">Oxidoreductase</keyword>
<dbReference type="RefSeq" id="WP_345416238.1">
    <property type="nucleotide sequence ID" value="NZ_BAABGT010000030.1"/>
</dbReference>
<evidence type="ECO:0000256" key="4">
    <source>
        <dbReference type="ARBA" id="ARBA00023002"/>
    </source>
</evidence>
<dbReference type="SUPFAM" id="SSF56425">
    <property type="entry name" value="Succinate dehydrogenase/fumarate reductase flavoprotein, catalytic domain"/>
    <property type="match status" value="1"/>
</dbReference>
<dbReference type="Gene3D" id="3.90.700.10">
    <property type="entry name" value="Succinate dehydrogenase/fumarate reductase flavoprotein, catalytic domain"/>
    <property type="match status" value="1"/>
</dbReference>
<organism evidence="6 7">
    <name type="scientific">Pseudonocardia xishanensis</name>
    <dbReference type="NCBI Taxonomy" id="630995"/>
    <lineage>
        <taxon>Bacteria</taxon>
        <taxon>Bacillati</taxon>
        <taxon>Actinomycetota</taxon>
        <taxon>Actinomycetes</taxon>
        <taxon>Pseudonocardiales</taxon>
        <taxon>Pseudonocardiaceae</taxon>
        <taxon>Pseudonocardia</taxon>
    </lineage>
</organism>
<protein>
    <submittedName>
        <fullName evidence="6">FAD-binding protein</fullName>
    </submittedName>
</protein>